<dbReference type="EMBL" id="ASPP01047462">
    <property type="protein sequence ID" value="ETN98158.1"/>
    <property type="molecule type" value="Genomic_DNA"/>
</dbReference>
<dbReference type="GO" id="GO:0035269">
    <property type="term" value="P:protein O-linked glycosylation via mannose"/>
    <property type="evidence" value="ECO:0007669"/>
    <property type="project" value="TreeGrafter"/>
</dbReference>
<keyword evidence="9" id="KW-1185">Reference proteome</keyword>
<keyword evidence="3" id="KW-0735">Signal-anchor</keyword>
<keyword evidence="2" id="KW-0812">Transmembrane</keyword>
<feature type="compositionally biased region" description="Low complexity" evidence="7">
    <location>
        <begin position="45"/>
        <end position="66"/>
    </location>
</feature>
<dbReference type="OrthoDB" id="411524at2759"/>
<organism evidence="8 9">
    <name type="scientific">Reticulomyxa filosa</name>
    <dbReference type="NCBI Taxonomy" id="46433"/>
    <lineage>
        <taxon>Eukaryota</taxon>
        <taxon>Sar</taxon>
        <taxon>Rhizaria</taxon>
        <taxon>Retaria</taxon>
        <taxon>Foraminifera</taxon>
        <taxon>Monothalamids</taxon>
        <taxon>Reticulomyxidae</taxon>
        <taxon>Reticulomyxa</taxon>
    </lineage>
</organism>
<dbReference type="Pfam" id="PF13896">
    <property type="entry name" value="Glyco_transf_49"/>
    <property type="match status" value="1"/>
</dbReference>
<evidence type="ECO:0000256" key="1">
    <source>
        <dbReference type="ARBA" id="ARBA00004606"/>
    </source>
</evidence>
<evidence type="ECO:0000256" key="2">
    <source>
        <dbReference type="ARBA" id="ARBA00022692"/>
    </source>
</evidence>
<dbReference type="Proteomes" id="UP000023152">
    <property type="component" value="Unassembled WGS sequence"/>
</dbReference>
<evidence type="ECO:0000256" key="3">
    <source>
        <dbReference type="ARBA" id="ARBA00022968"/>
    </source>
</evidence>
<evidence type="ECO:0000256" key="6">
    <source>
        <dbReference type="ARBA" id="ARBA00023180"/>
    </source>
</evidence>
<evidence type="ECO:0000256" key="4">
    <source>
        <dbReference type="ARBA" id="ARBA00022989"/>
    </source>
</evidence>
<proteinExistence type="predicted"/>
<feature type="region of interest" description="Disordered" evidence="7">
    <location>
        <begin position="45"/>
        <end position="98"/>
    </location>
</feature>
<comment type="caution">
    <text evidence="8">The sequence shown here is derived from an EMBL/GenBank/DDBJ whole genome shotgun (WGS) entry which is preliminary data.</text>
</comment>
<dbReference type="PANTHER" id="PTHR12270:SF52">
    <property type="entry name" value="GLYCOSYLTRANSFERASE-LIKE PROTEIN GNT13-RELATED"/>
    <property type="match status" value="1"/>
</dbReference>
<evidence type="ECO:0000256" key="5">
    <source>
        <dbReference type="ARBA" id="ARBA00023136"/>
    </source>
</evidence>
<accession>X6L9E5</accession>
<sequence>MFVANWCGLINRVSDLQMSSASTSAIWEVWMMLDNDEEKTKLNRSKTMTVTTNTTSTRNMTVTTNNWESNPVEQKGKENKGKSQNESSVKTKESQKRKRTIPGVGGFVQAVFEELEYEYNVENNQTGGRLYDINYFTVLLHIFKKKGGLNVAIYLFPEQNTNETRSYLYNYFERLHQEMQSNDNTMTNREINVALVYPPLRLHWSTHSFKTNNTIQTFDVLDKSMFHPYPPIYYCLHNCSSSSSSSFRYHFDPVIEQKRQIIHRISNITATKIFNRKQFKFFVFSLNNCQMRLYLYIYRACPLINNNDKKLKKEINVSIMHYRDYVFLVDVDFIPSHDLHNHVVNSSFSNCSFRRSDLSIDSVIFYLFSTVQYNTSSSNVVLVIPAFEFVTSSNATDDESIPKRMSQLTDLFYKGQARPFHALRCKHW</sequence>
<evidence type="ECO:0000313" key="9">
    <source>
        <dbReference type="Proteomes" id="UP000023152"/>
    </source>
</evidence>
<feature type="compositionally biased region" description="Basic and acidic residues" evidence="7">
    <location>
        <begin position="74"/>
        <end position="94"/>
    </location>
</feature>
<evidence type="ECO:0000256" key="7">
    <source>
        <dbReference type="SAM" id="MobiDB-lite"/>
    </source>
</evidence>
<comment type="subcellular location">
    <subcellularLocation>
        <location evidence="1">Membrane</location>
        <topology evidence="1">Single-pass type II membrane protein</topology>
    </subcellularLocation>
</comment>
<dbReference type="GO" id="GO:0015020">
    <property type="term" value="F:glucuronosyltransferase activity"/>
    <property type="evidence" value="ECO:0007669"/>
    <property type="project" value="TreeGrafter"/>
</dbReference>
<name>X6L9E5_RETFI</name>
<dbReference type="GO" id="GO:0016020">
    <property type="term" value="C:membrane"/>
    <property type="evidence" value="ECO:0007669"/>
    <property type="project" value="UniProtKB-SubCell"/>
</dbReference>
<keyword evidence="5" id="KW-0472">Membrane</keyword>
<dbReference type="PANTHER" id="PTHR12270">
    <property type="entry name" value="GLYCOSYLTRANSFERASE-RELATED"/>
    <property type="match status" value="1"/>
</dbReference>
<keyword evidence="6" id="KW-0325">Glycoprotein</keyword>
<reference evidence="8 9" key="1">
    <citation type="journal article" date="2013" name="Curr. Biol.">
        <title>The Genome of the Foraminiferan Reticulomyxa filosa.</title>
        <authorList>
            <person name="Glockner G."/>
            <person name="Hulsmann N."/>
            <person name="Schleicher M."/>
            <person name="Noegel A.A."/>
            <person name="Eichinger L."/>
            <person name="Gallinger C."/>
            <person name="Pawlowski J."/>
            <person name="Sierra R."/>
            <person name="Euteneuer U."/>
            <person name="Pillet L."/>
            <person name="Moustafa A."/>
            <person name="Platzer M."/>
            <person name="Groth M."/>
            <person name="Szafranski K."/>
            <person name="Schliwa M."/>
        </authorList>
    </citation>
    <scope>NUCLEOTIDE SEQUENCE [LARGE SCALE GENOMIC DNA]</scope>
</reference>
<dbReference type="GO" id="GO:0042285">
    <property type="term" value="F:xylosyltransferase activity"/>
    <property type="evidence" value="ECO:0007669"/>
    <property type="project" value="TreeGrafter"/>
</dbReference>
<dbReference type="InterPro" id="IPR051292">
    <property type="entry name" value="Xyl/GlcA_transferase"/>
</dbReference>
<protein>
    <submittedName>
        <fullName evidence="8">Uncharacterized protein</fullName>
    </submittedName>
</protein>
<keyword evidence="4" id="KW-1133">Transmembrane helix</keyword>
<gene>
    <name evidence="8" type="ORF">RFI_39357</name>
</gene>
<evidence type="ECO:0000313" key="8">
    <source>
        <dbReference type="EMBL" id="ETN98158.1"/>
    </source>
</evidence>
<dbReference type="AlphaFoldDB" id="X6L9E5"/>